<evidence type="ECO:0000313" key="4">
    <source>
        <dbReference type="Proteomes" id="UP001500063"/>
    </source>
</evidence>
<reference evidence="3 4" key="1">
    <citation type="journal article" date="2019" name="Int. J. Syst. Evol. Microbiol.">
        <title>The Global Catalogue of Microorganisms (GCM) 10K type strain sequencing project: providing services to taxonomists for standard genome sequencing and annotation.</title>
        <authorList>
            <consortium name="The Broad Institute Genomics Platform"/>
            <consortium name="The Broad Institute Genome Sequencing Center for Infectious Disease"/>
            <person name="Wu L."/>
            <person name="Ma J."/>
        </authorList>
    </citation>
    <scope>NUCLEOTIDE SEQUENCE [LARGE SCALE GENOMIC DNA]</scope>
    <source>
        <strain evidence="3 4">JCM 4565</strain>
    </source>
</reference>
<keyword evidence="4" id="KW-1185">Reference proteome</keyword>
<dbReference type="EMBL" id="BAAABW010000017">
    <property type="protein sequence ID" value="GAA0354122.1"/>
    <property type="molecule type" value="Genomic_DNA"/>
</dbReference>
<dbReference type="SUPFAM" id="SSF54001">
    <property type="entry name" value="Cysteine proteinases"/>
    <property type="match status" value="1"/>
</dbReference>
<dbReference type="Proteomes" id="UP001500063">
    <property type="component" value="Unassembled WGS sequence"/>
</dbReference>
<dbReference type="SUPFAM" id="SSF69318">
    <property type="entry name" value="Integrin alpha N-terminal domain"/>
    <property type="match status" value="1"/>
</dbReference>
<evidence type="ECO:0000313" key="3">
    <source>
        <dbReference type="EMBL" id="GAA0354122.1"/>
    </source>
</evidence>
<protein>
    <submittedName>
        <fullName evidence="3">Uncharacterized protein</fullName>
    </submittedName>
</protein>
<feature type="chain" id="PRO_5047081858" evidence="2">
    <location>
        <begin position="33"/>
        <end position="446"/>
    </location>
</feature>
<dbReference type="RefSeq" id="WP_344118600.1">
    <property type="nucleotide sequence ID" value="NZ_BAAABW010000017.1"/>
</dbReference>
<name>A0ABN0X407_9ACTN</name>
<keyword evidence="1 2" id="KW-0732">Signal</keyword>
<dbReference type="Gene3D" id="3.90.1720.10">
    <property type="entry name" value="endopeptidase domain like (from Nostoc punctiforme)"/>
    <property type="match status" value="1"/>
</dbReference>
<dbReference type="Gene3D" id="2.130.10.130">
    <property type="entry name" value="Integrin alpha, N-terminal"/>
    <property type="match status" value="1"/>
</dbReference>
<proteinExistence type="predicted"/>
<dbReference type="InterPro" id="IPR013517">
    <property type="entry name" value="FG-GAP"/>
</dbReference>
<organism evidence="3 4">
    <name type="scientific">Streptomyces blastmyceticus</name>
    <dbReference type="NCBI Taxonomy" id="68180"/>
    <lineage>
        <taxon>Bacteria</taxon>
        <taxon>Bacillati</taxon>
        <taxon>Actinomycetota</taxon>
        <taxon>Actinomycetes</taxon>
        <taxon>Kitasatosporales</taxon>
        <taxon>Streptomycetaceae</taxon>
        <taxon>Streptomyces</taxon>
    </lineage>
</organism>
<comment type="caution">
    <text evidence="3">The sequence shown here is derived from an EMBL/GenBank/DDBJ whole genome shotgun (WGS) entry which is preliminary data.</text>
</comment>
<sequence>MSVFVRRPAVRSALLASVLGAVVLSVTVPSQAAPAPRAATVKAAAAATSTVGGEIGRTEMIQRVQYWIDKGVPYSQSGYYPDLQGRSYRTDCSGLVSMAWHLPTSATTWTLPQYSTRLGSLDDLQPGDALNNIDSHVVLFTGWTDSSHTTANIMEHARPGTNARKATYSRSYINNGGFKPYRYNRVLETPATVPDKGMTNVTAVGDLNGDGITDVIAVETATGDLYRYSGPNYTGGSARVKIGYGWDSISSIVGVGDLTGDGVPDIIAVDAESGDLYRYSGPNYNGATKVKIGSSWDSMSNVTAVGDLTGDGVPDIIAVETKTGDLYRYSGPNYNGGSRVKIGSGWNVYSTIVGVGDLTGDGVADIIAVDNETGDLYRYSGPNYNGGTKVKIGTSWGSMINMAGVGDLNGDKIPDLIAVEQSTQKLYRYSGPGFAGGSRVQIGTNW</sequence>
<dbReference type="PANTHER" id="PTHR46580">
    <property type="entry name" value="SENSOR KINASE-RELATED"/>
    <property type="match status" value="1"/>
</dbReference>
<evidence type="ECO:0000256" key="1">
    <source>
        <dbReference type="ARBA" id="ARBA00022729"/>
    </source>
</evidence>
<accession>A0ABN0X407</accession>
<dbReference type="Pfam" id="PF13517">
    <property type="entry name" value="FG-GAP_3"/>
    <property type="match status" value="2"/>
</dbReference>
<dbReference type="InterPro" id="IPR028994">
    <property type="entry name" value="Integrin_alpha_N"/>
</dbReference>
<gene>
    <name evidence="3" type="ORF">GCM10010319_34140</name>
</gene>
<dbReference type="InterPro" id="IPR038765">
    <property type="entry name" value="Papain-like_cys_pep_sf"/>
</dbReference>
<feature type="signal peptide" evidence="2">
    <location>
        <begin position="1"/>
        <end position="32"/>
    </location>
</feature>
<evidence type="ECO:0000256" key="2">
    <source>
        <dbReference type="SAM" id="SignalP"/>
    </source>
</evidence>